<dbReference type="KEGG" id="beq:BEWA_026780"/>
<evidence type="ECO:0000313" key="1">
    <source>
        <dbReference type="EMBL" id="AFZ79829.1"/>
    </source>
</evidence>
<dbReference type="Proteomes" id="UP000031512">
    <property type="component" value="Chromosome 1"/>
</dbReference>
<dbReference type="EMBL" id="CP001669">
    <property type="protein sequence ID" value="AFZ79829.1"/>
    <property type="molecule type" value="Genomic_DNA"/>
</dbReference>
<organism evidence="1 2">
    <name type="scientific">Theileria equi strain WA</name>
    <dbReference type="NCBI Taxonomy" id="1537102"/>
    <lineage>
        <taxon>Eukaryota</taxon>
        <taxon>Sar</taxon>
        <taxon>Alveolata</taxon>
        <taxon>Apicomplexa</taxon>
        <taxon>Aconoidasida</taxon>
        <taxon>Piroplasmida</taxon>
        <taxon>Theileriidae</taxon>
        <taxon>Theileria</taxon>
    </lineage>
</organism>
<gene>
    <name evidence="1" type="ORF">BEWA_026780</name>
</gene>
<dbReference type="AlphaFoldDB" id="L0AY44"/>
<proteinExistence type="predicted"/>
<reference evidence="1 2" key="1">
    <citation type="journal article" date="2012" name="BMC Genomics">
        <title>Comparative genomic analysis and phylogenetic position of Theileria equi.</title>
        <authorList>
            <person name="Kappmeyer L.S."/>
            <person name="Thiagarajan M."/>
            <person name="Herndon D.R."/>
            <person name="Ramsay J.D."/>
            <person name="Caler E."/>
            <person name="Djikeng A."/>
            <person name="Gillespie J.J."/>
            <person name="Lau A.O."/>
            <person name="Roalson E.H."/>
            <person name="Silva J.C."/>
            <person name="Silva M.G."/>
            <person name="Suarez C.E."/>
            <person name="Ueti M.W."/>
            <person name="Nene V.M."/>
            <person name="Mealey R.H."/>
            <person name="Knowles D.P."/>
            <person name="Brayton K.A."/>
        </authorList>
    </citation>
    <scope>NUCLEOTIDE SEQUENCE [LARGE SCALE GENOMIC DNA]</scope>
    <source>
        <strain evidence="1 2">WA</strain>
    </source>
</reference>
<keyword evidence="2" id="KW-1185">Reference proteome</keyword>
<evidence type="ECO:0000313" key="2">
    <source>
        <dbReference type="Proteomes" id="UP000031512"/>
    </source>
</evidence>
<dbReference type="GeneID" id="15807266"/>
<dbReference type="VEuPathDB" id="PiroplasmaDB:BEWA_026780"/>
<name>L0AY44_THEEQ</name>
<protein>
    <submittedName>
        <fullName evidence="1">Uncharacterized protein</fullName>
    </submittedName>
</protein>
<sequence>MMDNEAFDILDKDVYFRDAPKTEDLSQLAASTVEAATSTIKLYDPKFCGWTISEDMGAFCRGFGCMCI</sequence>
<dbReference type="RefSeq" id="XP_004829495.1">
    <property type="nucleotide sequence ID" value="XM_004829438.1"/>
</dbReference>
<accession>L0AY44</accession>